<dbReference type="AlphaFoldDB" id="A0A9P1BXC8"/>
<dbReference type="EMBL" id="CAMXCT020000524">
    <property type="protein sequence ID" value="CAL1133321.1"/>
    <property type="molecule type" value="Genomic_DNA"/>
</dbReference>
<protein>
    <submittedName>
        <fullName evidence="2">Pyruvate, phosphate dikinase</fullName>
    </submittedName>
</protein>
<gene>
    <name evidence="1" type="ORF">C1SCF055_LOCUS7863</name>
</gene>
<dbReference type="InterPro" id="IPR015813">
    <property type="entry name" value="Pyrv/PenolPyrv_kinase-like_dom"/>
</dbReference>
<evidence type="ECO:0000313" key="1">
    <source>
        <dbReference type="EMBL" id="CAI3979946.1"/>
    </source>
</evidence>
<keyword evidence="2" id="KW-0670">Pyruvate</keyword>
<name>A0A9P1BXC8_9DINO</name>
<dbReference type="EMBL" id="CAMXCT010000524">
    <property type="protein sequence ID" value="CAI3979946.1"/>
    <property type="molecule type" value="Genomic_DNA"/>
</dbReference>
<evidence type="ECO:0000313" key="3">
    <source>
        <dbReference type="Proteomes" id="UP001152797"/>
    </source>
</evidence>
<dbReference type="SUPFAM" id="SSF51621">
    <property type="entry name" value="Phosphoenolpyruvate/pyruvate domain"/>
    <property type="match status" value="1"/>
</dbReference>
<dbReference type="EMBL" id="CAMXCT030000524">
    <property type="protein sequence ID" value="CAL4767258.1"/>
    <property type="molecule type" value="Genomic_DNA"/>
</dbReference>
<proteinExistence type="predicted"/>
<reference evidence="2 3" key="2">
    <citation type="submission" date="2024-05" db="EMBL/GenBank/DDBJ databases">
        <authorList>
            <person name="Chen Y."/>
            <person name="Shah S."/>
            <person name="Dougan E. K."/>
            <person name="Thang M."/>
            <person name="Chan C."/>
        </authorList>
    </citation>
    <scope>NUCLEOTIDE SEQUENCE [LARGE SCALE GENOMIC DNA]</scope>
</reference>
<sequence>MKSEVRSALVVQHRFGEDRMQVVDKADRPQALDKLLVIQKQNITELFRMTDCIPVSARLLDRLECERFAIPHPEICEMQAQTIFEAAAEVGRSSKKLPKVDL</sequence>
<organism evidence="1">
    <name type="scientific">Cladocopium goreaui</name>
    <dbReference type="NCBI Taxonomy" id="2562237"/>
    <lineage>
        <taxon>Eukaryota</taxon>
        <taxon>Sar</taxon>
        <taxon>Alveolata</taxon>
        <taxon>Dinophyceae</taxon>
        <taxon>Suessiales</taxon>
        <taxon>Symbiodiniaceae</taxon>
        <taxon>Cladocopium</taxon>
    </lineage>
</organism>
<reference evidence="1" key="1">
    <citation type="submission" date="2022-10" db="EMBL/GenBank/DDBJ databases">
        <authorList>
            <person name="Chen Y."/>
            <person name="Dougan E. K."/>
            <person name="Chan C."/>
            <person name="Rhodes N."/>
            <person name="Thang M."/>
        </authorList>
    </citation>
    <scope>NUCLEOTIDE SEQUENCE</scope>
</reference>
<accession>A0A9P1BXC8</accession>
<dbReference type="Proteomes" id="UP001152797">
    <property type="component" value="Unassembled WGS sequence"/>
</dbReference>
<dbReference type="GO" id="GO:0003824">
    <property type="term" value="F:catalytic activity"/>
    <property type="evidence" value="ECO:0007669"/>
    <property type="project" value="InterPro"/>
</dbReference>
<evidence type="ECO:0000313" key="2">
    <source>
        <dbReference type="EMBL" id="CAL4767258.1"/>
    </source>
</evidence>
<keyword evidence="3" id="KW-1185">Reference proteome</keyword>
<comment type="caution">
    <text evidence="1">The sequence shown here is derived from an EMBL/GenBank/DDBJ whole genome shotgun (WGS) entry which is preliminary data.</text>
</comment>